<organism evidence="11">
    <name type="scientific">hydrothermal vent metagenome</name>
    <dbReference type="NCBI Taxonomy" id="652676"/>
    <lineage>
        <taxon>unclassified sequences</taxon>
        <taxon>metagenomes</taxon>
        <taxon>ecological metagenomes</taxon>
    </lineage>
</organism>
<dbReference type="SUPFAM" id="SSF48019">
    <property type="entry name" value="post-AAA+ oligomerization domain-like"/>
    <property type="match status" value="1"/>
</dbReference>
<dbReference type="Pfam" id="PF14840">
    <property type="entry name" value="DNA_pol3_delt_C"/>
    <property type="match status" value="1"/>
</dbReference>
<evidence type="ECO:0000256" key="8">
    <source>
        <dbReference type="ARBA" id="ARBA00049244"/>
    </source>
</evidence>
<comment type="similarity">
    <text evidence="7">Belongs to the DNA polymerase HolA subunit family.</text>
</comment>
<evidence type="ECO:0000259" key="10">
    <source>
        <dbReference type="Pfam" id="PF14840"/>
    </source>
</evidence>
<evidence type="ECO:0000256" key="7">
    <source>
        <dbReference type="ARBA" id="ARBA00034754"/>
    </source>
</evidence>
<name>A0A3B0YZ09_9ZZZZ</name>
<dbReference type="EMBL" id="UOFP01000061">
    <property type="protein sequence ID" value="VAW84631.1"/>
    <property type="molecule type" value="Genomic_DNA"/>
</dbReference>
<evidence type="ECO:0000256" key="1">
    <source>
        <dbReference type="ARBA" id="ARBA00012417"/>
    </source>
</evidence>
<evidence type="ECO:0000256" key="2">
    <source>
        <dbReference type="ARBA" id="ARBA00017703"/>
    </source>
</evidence>
<dbReference type="GO" id="GO:0003887">
    <property type="term" value="F:DNA-directed DNA polymerase activity"/>
    <property type="evidence" value="ECO:0007669"/>
    <property type="project" value="UniProtKB-KW"/>
</dbReference>
<dbReference type="InterPro" id="IPR032780">
    <property type="entry name" value="DNA_pol3_delt_C"/>
</dbReference>
<dbReference type="InterPro" id="IPR027417">
    <property type="entry name" value="P-loop_NTPase"/>
</dbReference>
<dbReference type="SUPFAM" id="SSF52540">
    <property type="entry name" value="P-loop containing nucleoside triphosphate hydrolases"/>
    <property type="match status" value="1"/>
</dbReference>
<evidence type="ECO:0000256" key="6">
    <source>
        <dbReference type="ARBA" id="ARBA00022932"/>
    </source>
</evidence>
<evidence type="ECO:0000256" key="4">
    <source>
        <dbReference type="ARBA" id="ARBA00022695"/>
    </source>
</evidence>
<dbReference type="Gene3D" id="3.40.50.300">
    <property type="entry name" value="P-loop containing nucleotide triphosphate hydrolases"/>
    <property type="match status" value="1"/>
</dbReference>
<keyword evidence="5" id="KW-0235">DNA replication</keyword>
<dbReference type="InterPro" id="IPR010372">
    <property type="entry name" value="DNA_pol3_delta_N"/>
</dbReference>
<dbReference type="Pfam" id="PF06144">
    <property type="entry name" value="DNA_pol3_delta"/>
    <property type="match status" value="1"/>
</dbReference>
<keyword evidence="4 11" id="KW-0548">Nucleotidyltransferase</keyword>
<reference evidence="11" key="1">
    <citation type="submission" date="2018-06" db="EMBL/GenBank/DDBJ databases">
        <authorList>
            <person name="Zhirakovskaya E."/>
        </authorList>
    </citation>
    <scope>NUCLEOTIDE SEQUENCE</scope>
</reference>
<dbReference type="PANTHER" id="PTHR34388">
    <property type="entry name" value="DNA POLYMERASE III SUBUNIT DELTA"/>
    <property type="match status" value="1"/>
</dbReference>
<gene>
    <name evidence="11" type="ORF">MNBD_GAMMA18-1680</name>
</gene>
<feature type="domain" description="DNA polymerase III delta N-terminal" evidence="9">
    <location>
        <begin position="1"/>
        <end position="113"/>
    </location>
</feature>
<dbReference type="AlphaFoldDB" id="A0A3B0YZ09"/>
<proteinExistence type="inferred from homology"/>
<comment type="catalytic activity">
    <reaction evidence="8">
        <text>DNA(n) + a 2'-deoxyribonucleoside 5'-triphosphate = DNA(n+1) + diphosphate</text>
        <dbReference type="Rhea" id="RHEA:22508"/>
        <dbReference type="Rhea" id="RHEA-COMP:17339"/>
        <dbReference type="Rhea" id="RHEA-COMP:17340"/>
        <dbReference type="ChEBI" id="CHEBI:33019"/>
        <dbReference type="ChEBI" id="CHEBI:61560"/>
        <dbReference type="ChEBI" id="CHEBI:173112"/>
        <dbReference type="EC" id="2.7.7.7"/>
    </reaction>
</comment>
<feature type="domain" description="DNA polymerase III subunit delta C-terminal" evidence="10">
    <location>
        <begin position="191"/>
        <end position="314"/>
    </location>
</feature>
<evidence type="ECO:0000259" key="9">
    <source>
        <dbReference type="Pfam" id="PF06144"/>
    </source>
</evidence>
<sequence>GDEPLQMAECCDAIRAHARGLGYLGREVLHVESRFDWGELMEEANALSLFAEQRILELRLPNAKPGIQGAKALQAYCEAPAPDTILLITMGKLESAASKSKWYKSIDSAGLVVPVWPIERAQLPRWIEQRMRRVGLQPEGNVAAMLAERVEGNLLAASQEIEKLHLLFGQGGLNADQLLASVADSARYDVFGLVDAASLGDATRVVKMLNGLRGEGEEPVLILWALTREVRTLLSIAYEGRHSGVNDALLGRHRIWDKRKQAVRAALQRHPYPRWVQMLEQCAQIDRMIKGQAAGNAWDELISLAMRIAGVSLPRSVLR</sequence>
<dbReference type="GO" id="GO:0003677">
    <property type="term" value="F:DNA binding"/>
    <property type="evidence" value="ECO:0007669"/>
    <property type="project" value="InterPro"/>
</dbReference>
<dbReference type="NCBIfam" id="TIGR01128">
    <property type="entry name" value="holA"/>
    <property type="match status" value="1"/>
</dbReference>
<evidence type="ECO:0000313" key="11">
    <source>
        <dbReference type="EMBL" id="VAW84631.1"/>
    </source>
</evidence>
<dbReference type="InterPro" id="IPR008921">
    <property type="entry name" value="DNA_pol3_clamp-load_cplx_C"/>
</dbReference>
<keyword evidence="6" id="KW-0239">DNA-directed DNA polymerase</keyword>
<dbReference type="InterPro" id="IPR005790">
    <property type="entry name" value="DNA_polIII_delta"/>
</dbReference>
<keyword evidence="3 11" id="KW-0808">Transferase</keyword>
<dbReference type="Gene3D" id="1.20.272.10">
    <property type="match status" value="1"/>
</dbReference>
<evidence type="ECO:0000256" key="5">
    <source>
        <dbReference type="ARBA" id="ARBA00022705"/>
    </source>
</evidence>
<dbReference type="GO" id="GO:0006261">
    <property type="term" value="P:DNA-templated DNA replication"/>
    <property type="evidence" value="ECO:0007669"/>
    <property type="project" value="TreeGrafter"/>
</dbReference>
<dbReference type="CDD" id="cd18138">
    <property type="entry name" value="HLD_clamp_pol_III_delta"/>
    <property type="match status" value="1"/>
</dbReference>
<dbReference type="GO" id="GO:0009360">
    <property type="term" value="C:DNA polymerase III complex"/>
    <property type="evidence" value="ECO:0007669"/>
    <property type="project" value="InterPro"/>
</dbReference>
<dbReference type="Gene3D" id="1.10.8.60">
    <property type="match status" value="1"/>
</dbReference>
<dbReference type="EC" id="2.7.7.7" evidence="1"/>
<feature type="non-terminal residue" evidence="11">
    <location>
        <position position="1"/>
    </location>
</feature>
<dbReference type="PANTHER" id="PTHR34388:SF1">
    <property type="entry name" value="DNA POLYMERASE III SUBUNIT DELTA"/>
    <property type="match status" value="1"/>
</dbReference>
<evidence type="ECO:0000256" key="3">
    <source>
        <dbReference type="ARBA" id="ARBA00022679"/>
    </source>
</evidence>
<accession>A0A3B0YZ09</accession>
<protein>
    <recommendedName>
        <fullName evidence="2">DNA polymerase III subunit delta</fullName>
        <ecNumber evidence="1">2.7.7.7</ecNumber>
    </recommendedName>
</protein>